<dbReference type="AlphaFoldDB" id="A0A9N9C7U3"/>
<organism evidence="1 2">
    <name type="scientific">Ambispora leptoticha</name>
    <dbReference type="NCBI Taxonomy" id="144679"/>
    <lineage>
        <taxon>Eukaryota</taxon>
        <taxon>Fungi</taxon>
        <taxon>Fungi incertae sedis</taxon>
        <taxon>Mucoromycota</taxon>
        <taxon>Glomeromycotina</taxon>
        <taxon>Glomeromycetes</taxon>
        <taxon>Archaeosporales</taxon>
        <taxon>Ambisporaceae</taxon>
        <taxon>Ambispora</taxon>
    </lineage>
</organism>
<accession>A0A9N9C7U3</accession>
<proteinExistence type="predicted"/>
<dbReference type="Proteomes" id="UP000789508">
    <property type="component" value="Unassembled WGS sequence"/>
</dbReference>
<evidence type="ECO:0000313" key="1">
    <source>
        <dbReference type="EMBL" id="CAG8593774.1"/>
    </source>
</evidence>
<protein>
    <submittedName>
        <fullName evidence="1">5387_t:CDS:1</fullName>
    </submittedName>
</protein>
<gene>
    <name evidence="1" type="ORF">ALEPTO_LOCUS7820</name>
</gene>
<evidence type="ECO:0000313" key="2">
    <source>
        <dbReference type="Proteomes" id="UP000789508"/>
    </source>
</evidence>
<keyword evidence="2" id="KW-1185">Reference proteome</keyword>
<sequence length="66" mass="7113">MFNNNNNDKQKEICTSAVGDCDGRSSTGNVNGEIGDIIGINLNGNSRGNIHNYDSSPLSSKQYSIY</sequence>
<reference evidence="1" key="1">
    <citation type="submission" date="2021-06" db="EMBL/GenBank/DDBJ databases">
        <authorList>
            <person name="Kallberg Y."/>
            <person name="Tangrot J."/>
            <person name="Rosling A."/>
        </authorList>
    </citation>
    <scope>NUCLEOTIDE SEQUENCE</scope>
    <source>
        <strain evidence="1">FL130A</strain>
    </source>
</reference>
<dbReference type="EMBL" id="CAJVPS010003740">
    <property type="protein sequence ID" value="CAG8593774.1"/>
    <property type="molecule type" value="Genomic_DNA"/>
</dbReference>
<name>A0A9N9C7U3_9GLOM</name>
<comment type="caution">
    <text evidence="1">The sequence shown here is derived from an EMBL/GenBank/DDBJ whole genome shotgun (WGS) entry which is preliminary data.</text>
</comment>